<proteinExistence type="predicted"/>
<dbReference type="PATRIC" id="fig|1326980.8.peg.1925"/>
<comment type="caution">
    <text evidence="2">The sequence shown here is derived from an EMBL/GenBank/DDBJ whole genome shotgun (WGS) entry which is preliminary data.</text>
</comment>
<protein>
    <submittedName>
        <fullName evidence="2">Transcriptional regulator</fullName>
    </submittedName>
</protein>
<dbReference type="SUPFAM" id="SSF53639">
    <property type="entry name" value="AraD/HMP-PK domain-like"/>
    <property type="match status" value="1"/>
</dbReference>
<sequence length="317" mass="35864">MFNLIKLETPISLITNVLLPNIRALEAKRLRTMNISQTKIASLLGVTQPAVKQYLDVKEEIYSEKLRELGLSDKEIQEFLDELTEILLKNNVKDTMYFVTMQGLKMLSELKFCNYHRRVNPTIPLDCNICESFYREDEEEEISLAISMLQNETIGLLIPEVLSNIAFSKRNPHDVADVIAVPGRIAKVRGLPTPVSKPMWGGSRHLAIILIHVNKRFPKVRSVMNIKFDKNVLEAIKSVGLTYVEVGPRDYASDEEIAEEIAKTYNGEDAVIHLGGKGIEPITYVFGSGPLEVARKVINVSRRYREILEGEVQPKNT</sequence>
<evidence type="ECO:0000259" key="1">
    <source>
        <dbReference type="Pfam" id="PF10120"/>
    </source>
</evidence>
<evidence type="ECO:0000313" key="2">
    <source>
        <dbReference type="EMBL" id="KJR79488.1"/>
    </source>
</evidence>
<name>A0A0F2LPL5_9CREN</name>
<gene>
    <name evidence="2" type="ORF">TQ35_01740</name>
</gene>
<dbReference type="PANTHER" id="PTHR40730">
    <property type="entry name" value="TRANSCRIPTIONAL REGULATOR PROTEIN-LIKE PROTEIN"/>
    <property type="match status" value="1"/>
</dbReference>
<dbReference type="Pfam" id="PF10120">
    <property type="entry name" value="ThiN"/>
    <property type="match status" value="1"/>
</dbReference>
<feature type="domain" description="Thiamine-phosphate synthase ThiN" evidence="1">
    <location>
        <begin position="144"/>
        <end position="298"/>
    </location>
</feature>
<dbReference type="InterPro" id="IPR036409">
    <property type="entry name" value="Aldolase_II/adducin_N_sf"/>
</dbReference>
<dbReference type="Gene3D" id="3.40.225.10">
    <property type="entry name" value="Class II aldolase/adducin N-terminal domain"/>
    <property type="match status" value="1"/>
</dbReference>
<dbReference type="EMBL" id="JZWS01000006">
    <property type="protein sequence ID" value="KJR79488.1"/>
    <property type="molecule type" value="Genomic_DNA"/>
</dbReference>
<dbReference type="InterPro" id="IPR019293">
    <property type="entry name" value="ThiN"/>
</dbReference>
<reference evidence="2" key="1">
    <citation type="submission" date="2015-03" db="EMBL/GenBank/DDBJ databases">
        <title>Metagenome Sequencing of an Archaeal-Dominated Microbial Community from a Hot Spring at the Los Azufres Geothermal Field, Mexico.</title>
        <authorList>
            <person name="Servin-Garciduenas L.E."/>
            <person name="Martinez-Romero E."/>
        </authorList>
    </citation>
    <scope>NUCLEOTIDE SEQUENCE [LARGE SCALE GENOMIC DNA]</scope>
    <source>
        <strain evidence="2">AZ1-454</strain>
    </source>
</reference>
<dbReference type="AlphaFoldDB" id="A0A0F2LPL5"/>
<accession>A0A0F2LPL5</accession>
<organism evidence="2">
    <name type="scientific">Candidatus Aramenus sulfurataquae</name>
    <dbReference type="NCBI Taxonomy" id="1326980"/>
    <lineage>
        <taxon>Archaea</taxon>
        <taxon>Thermoproteota</taxon>
        <taxon>Thermoprotei</taxon>
        <taxon>Sulfolobales</taxon>
        <taxon>Sulfolobaceae</taxon>
        <taxon>Candidatus Aramenus</taxon>
    </lineage>
</organism>
<dbReference type="PANTHER" id="PTHR40730:SF4">
    <property type="entry name" value="TRANSCRIPTIONAL REGULATOR"/>
    <property type="match status" value="1"/>
</dbReference>